<dbReference type="Proteomes" id="UP001189429">
    <property type="component" value="Unassembled WGS sequence"/>
</dbReference>
<evidence type="ECO:0000256" key="1">
    <source>
        <dbReference type="ARBA" id="ARBA00004141"/>
    </source>
</evidence>
<keyword evidence="2 5" id="KW-0812">Transmembrane</keyword>
<dbReference type="InterPro" id="IPR018490">
    <property type="entry name" value="cNMP-bd_dom_sf"/>
</dbReference>
<dbReference type="Gene3D" id="2.60.120.10">
    <property type="entry name" value="Jelly Rolls"/>
    <property type="match status" value="1"/>
</dbReference>
<feature type="transmembrane region" description="Helical" evidence="5">
    <location>
        <begin position="90"/>
        <end position="111"/>
    </location>
</feature>
<dbReference type="SUPFAM" id="SSF51206">
    <property type="entry name" value="cAMP-binding domain-like"/>
    <property type="match status" value="1"/>
</dbReference>
<organism evidence="7 8">
    <name type="scientific">Prorocentrum cordatum</name>
    <dbReference type="NCBI Taxonomy" id="2364126"/>
    <lineage>
        <taxon>Eukaryota</taxon>
        <taxon>Sar</taxon>
        <taxon>Alveolata</taxon>
        <taxon>Dinophyceae</taxon>
        <taxon>Prorocentrales</taxon>
        <taxon>Prorocentraceae</taxon>
        <taxon>Prorocentrum</taxon>
    </lineage>
</organism>
<comment type="caution">
    <text evidence="7">The sequence shown here is derived from an EMBL/GenBank/DDBJ whole genome shotgun (WGS) entry which is preliminary data.</text>
</comment>
<dbReference type="InterPro" id="IPR003938">
    <property type="entry name" value="K_chnl_volt-dep_EAG/ELK/ERG"/>
</dbReference>
<dbReference type="PRINTS" id="PR01463">
    <property type="entry name" value="EAGCHANLFMLY"/>
</dbReference>
<dbReference type="Gene3D" id="1.10.287.630">
    <property type="entry name" value="Helix hairpin bin"/>
    <property type="match status" value="1"/>
</dbReference>
<dbReference type="PANTHER" id="PTHR10217">
    <property type="entry name" value="VOLTAGE AND LIGAND GATED POTASSIUM CHANNEL"/>
    <property type="match status" value="1"/>
</dbReference>
<accession>A0ABN9VP41</accession>
<comment type="subcellular location">
    <subcellularLocation>
        <location evidence="1">Membrane</location>
        <topology evidence="1">Multi-pass membrane protein</topology>
    </subcellularLocation>
</comment>
<feature type="transmembrane region" description="Helical" evidence="5">
    <location>
        <begin position="178"/>
        <end position="203"/>
    </location>
</feature>
<protein>
    <recommendedName>
        <fullName evidence="6">Ion transport domain-containing protein</fullName>
    </recommendedName>
</protein>
<evidence type="ECO:0000256" key="4">
    <source>
        <dbReference type="ARBA" id="ARBA00023136"/>
    </source>
</evidence>
<dbReference type="EMBL" id="CAUYUJ010017379">
    <property type="protein sequence ID" value="CAK0874265.1"/>
    <property type="molecule type" value="Genomic_DNA"/>
</dbReference>
<proteinExistence type="predicted"/>
<keyword evidence="8" id="KW-1185">Reference proteome</keyword>
<dbReference type="InterPro" id="IPR014710">
    <property type="entry name" value="RmlC-like_jellyroll"/>
</dbReference>
<feature type="domain" description="Ion transport" evidence="6">
    <location>
        <begin position="19"/>
        <end position="198"/>
    </location>
</feature>
<dbReference type="Pfam" id="PF00520">
    <property type="entry name" value="Ion_trans"/>
    <property type="match status" value="1"/>
</dbReference>
<dbReference type="InterPro" id="IPR050818">
    <property type="entry name" value="KCNH_animal-type"/>
</dbReference>
<keyword evidence="4 5" id="KW-0472">Membrane</keyword>
<dbReference type="SUPFAM" id="SSF81324">
    <property type="entry name" value="Voltage-gated potassium channels"/>
    <property type="match status" value="1"/>
</dbReference>
<evidence type="ECO:0000313" key="7">
    <source>
        <dbReference type="EMBL" id="CAK0874265.1"/>
    </source>
</evidence>
<gene>
    <name evidence="7" type="ORF">PCOR1329_LOCUS59222</name>
</gene>
<evidence type="ECO:0000313" key="8">
    <source>
        <dbReference type="Proteomes" id="UP001189429"/>
    </source>
</evidence>
<dbReference type="InterPro" id="IPR005821">
    <property type="entry name" value="Ion_trans_dom"/>
</dbReference>
<dbReference type="PANTHER" id="PTHR10217:SF435">
    <property type="entry name" value="POTASSIUM VOLTAGE-GATED CHANNEL PROTEIN EAG"/>
    <property type="match status" value="1"/>
</dbReference>
<name>A0ABN9VP41_9DINO</name>
<evidence type="ECO:0000256" key="5">
    <source>
        <dbReference type="SAM" id="Phobius"/>
    </source>
</evidence>
<dbReference type="Gene3D" id="1.10.287.70">
    <property type="match status" value="1"/>
</dbReference>
<sequence length="578" mass="65786">MQFVIVHRDENARQVTAPCDIAQAYFRGWFWIDFVSVIPIDVYALWSRKKKLPGMTGLKAVRIVRLLRLVRLIRLAKFQRIASRWHTRAGISYSTISVCKFLILLLMVSHWNACIWGFTAMQQPCGEGWLQSVKDEVADEPCHRDPFNVYLLSLYWAVMTLTSVGYGDIVPLNTTEYIICTICMVCMAGLWAYVIGAACTVVATMRPSLNKFRQDVDDLNEFMEDFEMPSVLRKKMRMYFFESREVHRHRKEKAVISQLSPALQGEILLHLHKRWIKEVSYFSHSDDLFVVAAAQRLDICAFAQDEEVHMERTLFVVRKGICARASNTPFASELWRATHDKSGSASPSLGVGRHETLQDYGSESLVSSVGFENEEGLSYCERLWPRVYAPGSFWGEDMLLSNKSLRDEAVGRALTYLQVITLGVGNLIEIATRFPEVHASLCFARSKLALSRAIRKLSWHLRYIRADPERERTFVDLDDDQMRALIVDMLRGGSNAHYVLDPTADTSTKFVRKEAVSARSLSDPVPKQHSHVLGRIEHLQGQVARLHDAQDAISQKVDRVISAIGHRTNGRASKLLFA</sequence>
<keyword evidence="3 5" id="KW-1133">Transmembrane helix</keyword>
<evidence type="ECO:0000256" key="3">
    <source>
        <dbReference type="ARBA" id="ARBA00022989"/>
    </source>
</evidence>
<evidence type="ECO:0000256" key="2">
    <source>
        <dbReference type="ARBA" id="ARBA00022692"/>
    </source>
</evidence>
<feature type="transmembrane region" description="Helical" evidence="5">
    <location>
        <begin position="147"/>
        <end position="166"/>
    </location>
</feature>
<evidence type="ECO:0000259" key="6">
    <source>
        <dbReference type="Pfam" id="PF00520"/>
    </source>
</evidence>
<reference evidence="7" key="1">
    <citation type="submission" date="2023-10" db="EMBL/GenBank/DDBJ databases">
        <authorList>
            <person name="Chen Y."/>
            <person name="Shah S."/>
            <person name="Dougan E. K."/>
            <person name="Thang M."/>
            <person name="Chan C."/>
        </authorList>
    </citation>
    <scope>NUCLEOTIDE SEQUENCE [LARGE SCALE GENOMIC DNA]</scope>
</reference>